<dbReference type="AlphaFoldDB" id="A0A4Z2J8Q9"/>
<gene>
    <name evidence="1" type="ORF">EYF80_003329</name>
</gene>
<name>A0A4Z2J8Q9_9TELE</name>
<keyword evidence="2" id="KW-1185">Reference proteome</keyword>
<evidence type="ECO:0000313" key="1">
    <source>
        <dbReference type="EMBL" id="TNN86559.1"/>
    </source>
</evidence>
<proteinExistence type="predicted"/>
<reference evidence="1 2" key="1">
    <citation type="submission" date="2019-03" db="EMBL/GenBank/DDBJ databases">
        <title>First draft genome of Liparis tanakae, snailfish: a comprehensive survey of snailfish specific genes.</title>
        <authorList>
            <person name="Kim W."/>
            <person name="Song I."/>
            <person name="Jeong J.-H."/>
            <person name="Kim D."/>
            <person name="Kim S."/>
            <person name="Ryu S."/>
            <person name="Song J.Y."/>
            <person name="Lee S.K."/>
        </authorList>
    </citation>
    <scope>NUCLEOTIDE SEQUENCE [LARGE SCALE GENOMIC DNA]</scope>
    <source>
        <tissue evidence="1">Muscle</tissue>
    </source>
</reference>
<dbReference type="Proteomes" id="UP000314294">
    <property type="component" value="Unassembled WGS sequence"/>
</dbReference>
<organism evidence="1 2">
    <name type="scientific">Liparis tanakae</name>
    <name type="common">Tanaka's snailfish</name>
    <dbReference type="NCBI Taxonomy" id="230148"/>
    <lineage>
        <taxon>Eukaryota</taxon>
        <taxon>Metazoa</taxon>
        <taxon>Chordata</taxon>
        <taxon>Craniata</taxon>
        <taxon>Vertebrata</taxon>
        <taxon>Euteleostomi</taxon>
        <taxon>Actinopterygii</taxon>
        <taxon>Neopterygii</taxon>
        <taxon>Teleostei</taxon>
        <taxon>Neoteleostei</taxon>
        <taxon>Acanthomorphata</taxon>
        <taxon>Eupercaria</taxon>
        <taxon>Perciformes</taxon>
        <taxon>Cottioidei</taxon>
        <taxon>Cottales</taxon>
        <taxon>Liparidae</taxon>
        <taxon>Liparis</taxon>
    </lineage>
</organism>
<accession>A0A4Z2J8Q9</accession>
<protein>
    <submittedName>
        <fullName evidence="1">Uncharacterized protein</fullName>
    </submittedName>
</protein>
<evidence type="ECO:0000313" key="2">
    <source>
        <dbReference type="Proteomes" id="UP000314294"/>
    </source>
</evidence>
<comment type="caution">
    <text evidence="1">The sequence shown here is derived from an EMBL/GenBank/DDBJ whole genome shotgun (WGS) entry which is preliminary data.</text>
</comment>
<sequence>MKSKHCNVAPPACLVKLRMQETLPDRRRCSSGMAGAARRPDMSGPVLPQQEIADWVARTLSILGILRAANSSSFVPPSAHGWAGKGLRAFGLVVLLCFLRITRHLKLAAVQCVKYDTWGRTGAVPTRHHVW</sequence>
<dbReference type="EMBL" id="SRLO01000015">
    <property type="protein sequence ID" value="TNN86559.1"/>
    <property type="molecule type" value="Genomic_DNA"/>
</dbReference>